<name>A0A7Y2EAV2_UNCEI</name>
<evidence type="ECO:0000256" key="1">
    <source>
        <dbReference type="SAM" id="Phobius"/>
    </source>
</evidence>
<feature type="transmembrane region" description="Helical" evidence="1">
    <location>
        <begin position="373"/>
        <end position="392"/>
    </location>
</feature>
<feature type="transmembrane region" description="Helical" evidence="1">
    <location>
        <begin position="331"/>
        <end position="353"/>
    </location>
</feature>
<evidence type="ECO:0000313" key="3">
    <source>
        <dbReference type="Proteomes" id="UP000547674"/>
    </source>
</evidence>
<keyword evidence="1" id="KW-0472">Membrane</keyword>
<dbReference type="EMBL" id="JABDJR010000515">
    <property type="protein sequence ID" value="NNF07647.1"/>
    <property type="molecule type" value="Genomic_DNA"/>
</dbReference>
<feature type="transmembrane region" description="Helical" evidence="1">
    <location>
        <begin position="261"/>
        <end position="281"/>
    </location>
</feature>
<reference evidence="2 3" key="1">
    <citation type="submission" date="2020-03" db="EMBL/GenBank/DDBJ databases">
        <title>Metabolic flexibility allows generalist bacteria to become dominant in a frequently disturbed ecosystem.</title>
        <authorList>
            <person name="Chen Y.-J."/>
            <person name="Leung P.M."/>
            <person name="Bay S.K."/>
            <person name="Hugenholtz P."/>
            <person name="Kessler A.J."/>
            <person name="Shelley G."/>
            <person name="Waite D.W."/>
            <person name="Cook P.L."/>
            <person name="Greening C."/>
        </authorList>
    </citation>
    <scope>NUCLEOTIDE SEQUENCE [LARGE SCALE GENOMIC DNA]</scope>
    <source>
        <strain evidence="2">SS_bin_28</strain>
    </source>
</reference>
<evidence type="ECO:0000313" key="2">
    <source>
        <dbReference type="EMBL" id="NNF07647.1"/>
    </source>
</evidence>
<sequence length="411" mass="44843">MISGVPSLLAPLVWAGLLWLPGTLLLEKRPTLAELTFLPLALSPLLIGVLASVCWGLGLPLKPLLVLLSAAAAFQCVRREPEDWRPSRGQVGVLFLGLGLVVIALIPSLFQEALRLRDDARLHIPVIHSVLLTGVPPENPFLAGESLPYFWFFHVILAVVTDVTRLSADWVLSLFNGQAVVLLLWGLWRWGERLGMDARSRALTLILVAFGLSPQGWMRLLQAQAQHPDLNWNLIHASGVSALFPILSPEDPRLVATFTKVAISNALPFSLGSGVIALSFYPKRNRDWFLQTLLLLSCLGTHMAIGLLILVGRCALAFFSTLLKLASRNQLLKAVLQALLVVAIAAPYVWAVVGSRDSGALSLGFFSSRAIDLQIPLIGLWILSLPAIIHAFRHKDRKTLAVFLTLVPALA</sequence>
<feature type="transmembrane region" description="Helical" evidence="1">
    <location>
        <begin position="6"/>
        <end position="26"/>
    </location>
</feature>
<protein>
    <submittedName>
        <fullName evidence="2">Uncharacterized protein</fullName>
    </submittedName>
</protein>
<comment type="caution">
    <text evidence="2">The sequence shown here is derived from an EMBL/GenBank/DDBJ whole genome shotgun (WGS) entry which is preliminary data.</text>
</comment>
<feature type="transmembrane region" description="Helical" evidence="1">
    <location>
        <begin position="38"/>
        <end position="58"/>
    </location>
</feature>
<proteinExistence type="predicted"/>
<accession>A0A7Y2EAV2</accession>
<gene>
    <name evidence="2" type="ORF">HKN21_12870</name>
</gene>
<feature type="transmembrane region" description="Helical" evidence="1">
    <location>
        <begin position="91"/>
        <end position="110"/>
    </location>
</feature>
<dbReference type="AlphaFoldDB" id="A0A7Y2EAV2"/>
<keyword evidence="1" id="KW-0812">Transmembrane</keyword>
<keyword evidence="1" id="KW-1133">Transmembrane helix</keyword>
<organism evidence="2 3">
    <name type="scientific">Eiseniibacteriota bacterium</name>
    <dbReference type="NCBI Taxonomy" id="2212470"/>
    <lineage>
        <taxon>Bacteria</taxon>
        <taxon>Candidatus Eiseniibacteriota</taxon>
    </lineage>
</organism>
<feature type="transmembrane region" description="Helical" evidence="1">
    <location>
        <begin position="170"/>
        <end position="188"/>
    </location>
</feature>
<dbReference type="Proteomes" id="UP000547674">
    <property type="component" value="Unassembled WGS sequence"/>
</dbReference>
<feature type="transmembrane region" description="Helical" evidence="1">
    <location>
        <begin position="293"/>
        <end position="319"/>
    </location>
</feature>
<feature type="non-terminal residue" evidence="2">
    <location>
        <position position="411"/>
    </location>
</feature>